<evidence type="ECO:0000256" key="3">
    <source>
        <dbReference type="ARBA" id="ARBA00022692"/>
    </source>
</evidence>
<dbReference type="Proteomes" id="UP000030063">
    <property type="component" value="Unassembled WGS sequence"/>
</dbReference>
<feature type="transmembrane region" description="Helical" evidence="6">
    <location>
        <begin position="104"/>
        <end position="126"/>
    </location>
</feature>
<name>A0A0A1YRE7_9PSED</name>
<evidence type="ECO:0000256" key="2">
    <source>
        <dbReference type="ARBA" id="ARBA00022475"/>
    </source>
</evidence>
<feature type="domain" description="Major facilitator superfamily (MFS) profile" evidence="7">
    <location>
        <begin position="11"/>
        <end position="382"/>
    </location>
</feature>
<feature type="transmembrane region" description="Helical" evidence="6">
    <location>
        <begin position="208"/>
        <end position="232"/>
    </location>
</feature>
<evidence type="ECO:0000256" key="1">
    <source>
        <dbReference type="ARBA" id="ARBA00004651"/>
    </source>
</evidence>
<evidence type="ECO:0000256" key="4">
    <source>
        <dbReference type="ARBA" id="ARBA00022989"/>
    </source>
</evidence>
<dbReference type="Gene3D" id="1.20.1250.20">
    <property type="entry name" value="MFS general substrate transporter like domains"/>
    <property type="match status" value="1"/>
</dbReference>
<evidence type="ECO:0000256" key="5">
    <source>
        <dbReference type="ARBA" id="ARBA00023136"/>
    </source>
</evidence>
<dbReference type="GO" id="GO:0005886">
    <property type="term" value="C:plasma membrane"/>
    <property type="evidence" value="ECO:0007669"/>
    <property type="project" value="UniProtKB-SubCell"/>
</dbReference>
<dbReference type="GO" id="GO:0022857">
    <property type="term" value="F:transmembrane transporter activity"/>
    <property type="evidence" value="ECO:0007669"/>
    <property type="project" value="InterPro"/>
</dbReference>
<evidence type="ECO:0000259" key="7">
    <source>
        <dbReference type="PROSITE" id="PS50850"/>
    </source>
</evidence>
<protein>
    <submittedName>
        <fullName evidence="8">MFS transporter</fullName>
    </submittedName>
</protein>
<dbReference type="Pfam" id="PF07690">
    <property type="entry name" value="MFS_1"/>
    <property type="match status" value="1"/>
</dbReference>
<dbReference type="InterPro" id="IPR011701">
    <property type="entry name" value="MFS"/>
</dbReference>
<evidence type="ECO:0000313" key="9">
    <source>
        <dbReference type="Proteomes" id="UP000030063"/>
    </source>
</evidence>
<evidence type="ECO:0000256" key="6">
    <source>
        <dbReference type="SAM" id="Phobius"/>
    </source>
</evidence>
<dbReference type="CDD" id="cd17473">
    <property type="entry name" value="MFS_arabinose_efflux_permease_like"/>
    <property type="match status" value="1"/>
</dbReference>
<dbReference type="eggNOG" id="COG2814">
    <property type="taxonomic scope" value="Bacteria"/>
</dbReference>
<evidence type="ECO:0000313" key="8">
    <source>
        <dbReference type="EMBL" id="KFX71739.1"/>
    </source>
</evidence>
<comment type="subcellular location">
    <subcellularLocation>
        <location evidence="1">Cell membrane</location>
        <topology evidence="1">Multi-pass membrane protein</topology>
    </subcellularLocation>
</comment>
<comment type="caution">
    <text evidence="8">The sequence shown here is derived from an EMBL/GenBank/DDBJ whole genome shotgun (WGS) entry which is preliminary data.</text>
</comment>
<feature type="transmembrane region" description="Helical" evidence="6">
    <location>
        <begin position="12"/>
        <end position="33"/>
    </location>
</feature>
<dbReference type="PANTHER" id="PTHR43124">
    <property type="entry name" value="PURINE EFFLUX PUMP PBUE"/>
    <property type="match status" value="1"/>
</dbReference>
<sequence>MSLGPTASWPQASLLLFGSCLSVLAAVLVAPLLPAMQAHFDDTPGSAVLVPLVIALPALMVGLLAPFAGIIADRMARKPLLLICLVLYSLFGLMPLWLDSLYLIVASRAGIGLAEAGIMTCCTTLIGDYYNGVRRQRLLALQMVATSLSAVVFITLSGFLGGDSWRMPFALYAVGLVLLPLMAWLLWEPDRGARAERVAEVKGFPWKALLPLYTLTFLAGISLLMVPSQAGYLLGQLGVEAPQLIGMTMGANQLAVVAGALSFRVLARHRLDWLLLAAFALTGAGALLMAVASTHEAVIIAVVVNGLGLGLMLPTLITWIMAQVGVHLRGRATGGFNSAMFSGQFLSPLVILAVTGGVLTSLPAAIAVVGGVQLLIALACLGVPKLGGLQARAGASGAAH</sequence>
<feature type="transmembrane region" description="Helical" evidence="6">
    <location>
        <begin position="298"/>
        <end position="322"/>
    </location>
</feature>
<keyword evidence="5 6" id="KW-0472">Membrane</keyword>
<dbReference type="SUPFAM" id="SSF103473">
    <property type="entry name" value="MFS general substrate transporter"/>
    <property type="match status" value="1"/>
</dbReference>
<feature type="transmembrane region" description="Helical" evidence="6">
    <location>
        <begin position="80"/>
        <end position="98"/>
    </location>
</feature>
<reference evidence="8 9" key="1">
    <citation type="journal article" date="2014" name="Genome Announc.">
        <title>Draft Genome Sequence of Petroleum Oil-Degrading Marine Bacterium Pseudomonas taeanensis Strain MS-3, Isolated from a Crude Oil-Contaminated Seashore.</title>
        <authorList>
            <person name="Lee S.Y."/>
            <person name="Kim S.H."/>
            <person name="Lee D.G."/>
            <person name="Shin S."/>
            <person name="Yun S.H."/>
            <person name="Choi C.W."/>
            <person name="Chung Y.H."/>
            <person name="Choi J.S."/>
            <person name="Kahng H.Y."/>
            <person name="Kim S.I."/>
        </authorList>
    </citation>
    <scope>NUCLEOTIDE SEQUENCE [LARGE SCALE GENOMIC DNA]</scope>
    <source>
        <strain evidence="8 9">MS-3</strain>
    </source>
</reference>
<accession>A0A0A1YRE7</accession>
<dbReference type="PROSITE" id="PS50850">
    <property type="entry name" value="MFS"/>
    <property type="match status" value="1"/>
</dbReference>
<keyword evidence="4 6" id="KW-1133">Transmembrane helix</keyword>
<feature type="transmembrane region" description="Helical" evidence="6">
    <location>
        <begin position="138"/>
        <end position="161"/>
    </location>
</feature>
<feature type="transmembrane region" description="Helical" evidence="6">
    <location>
        <begin position="273"/>
        <end position="292"/>
    </location>
</feature>
<dbReference type="EMBL" id="AWSQ01000001">
    <property type="protein sequence ID" value="KFX71739.1"/>
    <property type="molecule type" value="Genomic_DNA"/>
</dbReference>
<keyword evidence="2" id="KW-1003">Cell membrane</keyword>
<feature type="transmembrane region" description="Helical" evidence="6">
    <location>
        <begin position="364"/>
        <end position="383"/>
    </location>
</feature>
<gene>
    <name evidence="8" type="ORF">TMS3_0107420</name>
</gene>
<dbReference type="AlphaFoldDB" id="A0A0A1YRE7"/>
<dbReference type="InterPro" id="IPR036259">
    <property type="entry name" value="MFS_trans_sf"/>
</dbReference>
<organism evidence="8 9">
    <name type="scientific">Pseudomonas taeanensis MS-3</name>
    <dbReference type="NCBI Taxonomy" id="1395571"/>
    <lineage>
        <taxon>Bacteria</taxon>
        <taxon>Pseudomonadati</taxon>
        <taxon>Pseudomonadota</taxon>
        <taxon>Gammaproteobacteria</taxon>
        <taxon>Pseudomonadales</taxon>
        <taxon>Pseudomonadaceae</taxon>
        <taxon>Pseudomonas</taxon>
    </lineage>
</organism>
<feature type="transmembrane region" description="Helical" evidence="6">
    <location>
        <begin position="244"/>
        <end position="266"/>
    </location>
</feature>
<feature type="transmembrane region" description="Helical" evidence="6">
    <location>
        <begin position="45"/>
        <end position="68"/>
    </location>
</feature>
<keyword evidence="9" id="KW-1185">Reference proteome</keyword>
<dbReference type="STRING" id="1395571.TMS3_0107420"/>
<feature type="transmembrane region" description="Helical" evidence="6">
    <location>
        <begin position="334"/>
        <end position="358"/>
    </location>
</feature>
<dbReference type="InterPro" id="IPR050189">
    <property type="entry name" value="MFS_Efflux_Transporters"/>
</dbReference>
<proteinExistence type="predicted"/>
<keyword evidence="3 6" id="KW-0812">Transmembrane</keyword>
<dbReference type="InterPro" id="IPR020846">
    <property type="entry name" value="MFS_dom"/>
</dbReference>
<feature type="transmembrane region" description="Helical" evidence="6">
    <location>
        <begin position="167"/>
        <end position="187"/>
    </location>
</feature>
<dbReference type="PANTHER" id="PTHR43124:SF3">
    <property type="entry name" value="CHLORAMPHENICOL EFFLUX PUMP RV0191"/>
    <property type="match status" value="1"/>
</dbReference>